<dbReference type="KEGG" id="tdu:QJT80_15385"/>
<dbReference type="EMBL" id="CP124755">
    <property type="protein sequence ID" value="WGZ90845.1"/>
    <property type="molecule type" value="Genomic_DNA"/>
</dbReference>
<proteinExistence type="predicted"/>
<sequence>MSFIFFAFIFIVAMAVGYTLGKDQGLKEGKKLAAKENQRTAEVAILLEYFRKDALTKYGGGNSRKDLDEIVKEAQQKLAKLIEIPEKKDEKK</sequence>
<reference evidence="1" key="2">
    <citation type="submission" date="2023-04" db="EMBL/GenBank/DDBJ databases">
        <authorList>
            <person name="Beletskiy A.V."/>
            <person name="Mardanov A.V."/>
            <person name="Ravin N.V."/>
        </authorList>
    </citation>
    <scope>NUCLEOTIDE SEQUENCE</scope>
    <source>
        <strain evidence="1">GKL-01</strain>
    </source>
</reference>
<accession>A0AA95H5V6</accession>
<organism evidence="1">
    <name type="scientific">Candidatus Thiocaldithrix dubininis</name>
    <dbReference type="NCBI Taxonomy" id="3080823"/>
    <lineage>
        <taxon>Bacteria</taxon>
        <taxon>Pseudomonadati</taxon>
        <taxon>Pseudomonadota</taxon>
        <taxon>Gammaproteobacteria</taxon>
        <taxon>Thiotrichales</taxon>
        <taxon>Thiotrichaceae</taxon>
        <taxon>Candidatus Thiocaldithrix</taxon>
    </lineage>
</organism>
<name>A0AA95H5V6_9GAMM</name>
<protein>
    <submittedName>
        <fullName evidence="1">Uncharacterized protein</fullName>
    </submittedName>
</protein>
<dbReference type="Proteomes" id="UP001300672">
    <property type="component" value="Chromosome"/>
</dbReference>
<dbReference type="AlphaFoldDB" id="A0AA95H5V6"/>
<evidence type="ECO:0000313" key="1">
    <source>
        <dbReference type="EMBL" id="WGZ90845.1"/>
    </source>
</evidence>
<reference evidence="1" key="1">
    <citation type="journal article" date="2023" name="Int. J. Mol. Sci.">
        <title>Metagenomics Revealed a New Genus 'Candidatus Thiocaldithrix dubininis' gen. nov., sp. nov. and a New Species 'Candidatus Thiothrix putei' sp. nov. in the Family Thiotrichaceae, Some Members of Which Have Traits of Both Na+- and H+-Motive Energetics.</title>
        <authorList>
            <person name="Ravin N.V."/>
            <person name="Muntyan M.S."/>
            <person name="Smolyakov D.D."/>
            <person name="Rudenko T.S."/>
            <person name="Beletsky A.V."/>
            <person name="Mardanov A.V."/>
            <person name="Grabovich M.Y."/>
        </authorList>
    </citation>
    <scope>NUCLEOTIDE SEQUENCE</scope>
    <source>
        <strain evidence="1">GKL-01</strain>
    </source>
</reference>
<gene>
    <name evidence="1" type="ORF">QJT80_15385</name>
</gene>